<organism evidence="3 4">
    <name type="scientific">Ferrovibrio xuzhouensis</name>
    <dbReference type="NCBI Taxonomy" id="1576914"/>
    <lineage>
        <taxon>Bacteria</taxon>
        <taxon>Pseudomonadati</taxon>
        <taxon>Pseudomonadota</taxon>
        <taxon>Alphaproteobacteria</taxon>
        <taxon>Rhodospirillales</taxon>
        <taxon>Rhodospirillaceae</taxon>
        <taxon>Ferrovibrio</taxon>
    </lineage>
</organism>
<dbReference type="InterPro" id="IPR006311">
    <property type="entry name" value="TAT_signal"/>
</dbReference>
<dbReference type="CDD" id="cd19963">
    <property type="entry name" value="PBP1_BMP-like"/>
    <property type="match status" value="1"/>
</dbReference>
<dbReference type="Pfam" id="PF02608">
    <property type="entry name" value="Bmp"/>
    <property type="match status" value="1"/>
</dbReference>
<evidence type="ECO:0000313" key="4">
    <source>
        <dbReference type="Proteomes" id="UP001595711"/>
    </source>
</evidence>
<sequence>MLWNVDRRRFLQGAAAAGLVMTQGIRTATAADPLKVGFIYVGPVGDYGWSHGHDVGRKAVEKHFGDKVKTTFVESVAEGPDAERVIRQLAQQGHGLIFTTSFGYMEQTLRVAKQFPKVMFEHATGYKTAPNMSAYNSRFYEGRAVVGHIAGKLSKTGKIGYVASVPIPEVVMGINATAIAARKVRPDAEVRVVWVNSWFDPAKESDAAKALIDQGVDIMTQHTDSPAPLQVAESRGILGVGQASDMRQYAPKAQLTAILDEWDDYYISRVKAVMDGTWKSQSVWYGFKEHMLKMAPYGDAVPADLRKECDAMVADTILGKFHAFSGPIKNQKGEVMVKAGERMADGDLLKMNWYVEGVKA</sequence>
<feature type="domain" description="ABC transporter substrate-binding protein PnrA-like" evidence="2">
    <location>
        <begin position="35"/>
        <end position="295"/>
    </location>
</feature>
<name>A0ABV7VGB0_9PROT</name>
<dbReference type="PROSITE" id="PS51318">
    <property type="entry name" value="TAT"/>
    <property type="match status" value="1"/>
</dbReference>
<accession>A0ABV7VGB0</accession>
<dbReference type="Gene3D" id="3.40.50.2300">
    <property type="match status" value="2"/>
</dbReference>
<gene>
    <name evidence="3" type="ORF">ACFOOQ_10850</name>
</gene>
<evidence type="ECO:0000256" key="1">
    <source>
        <dbReference type="ARBA" id="ARBA00022729"/>
    </source>
</evidence>
<dbReference type="Proteomes" id="UP001595711">
    <property type="component" value="Unassembled WGS sequence"/>
</dbReference>
<evidence type="ECO:0000313" key="3">
    <source>
        <dbReference type="EMBL" id="MFC3676043.1"/>
    </source>
</evidence>
<keyword evidence="1" id="KW-0732">Signal</keyword>
<dbReference type="RefSeq" id="WP_379725913.1">
    <property type="nucleotide sequence ID" value="NZ_JBHRYJ010000002.1"/>
</dbReference>
<protein>
    <submittedName>
        <fullName evidence="3">BMP family ABC transporter substrate-binding protein</fullName>
    </submittedName>
</protein>
<dbReference type="PANTHER" id="PTHR43208">
    <property type="entry name" value="ABC TRANSPORTER SUBSTRATE-BINDING PROTEIN"/>
    <property type="match status" value="1"/>
</dbReference>
<dbReference type="PANTHER" id="PTHR43208:SF1">
    <property type="entry name" value="ABC TRANSPORTER SUBSTRATE-BINDING PROTEIN"/>
    <property type="match status" value="1"/>
</dbReference>
<dbReference type="EMBL" id="JBHRYJ010000002">
    <property type="protein sequence ID" value="MFC3676043.1"/>
    <property type="molecule type" value="Genomic_DNA"/>
</dbReference>
<reference evidence="4" key="1">
    <citation type="journal article" date="2019" name="Int. J. Syst. Evol. Microbiol.">
        <title>The Global Catalogue of Microorganisms (GCM) 10K type strain sequencing project: providing services to taxonomists for standard genome sequencing and annotation.</title>
        <authorList>
            <consortium name="The Broad Institute Genomics Platform"/>
            <consortium name="The Broad Institute Genome Sequencing Center for Infectious Disease"/>
            <person name="Wu L."/>
            <person name="Ma J."/>
        </authorList>
    </citation>
    <scope>NUCLEOTIDE SEQUENCE [LARGE SCALE GENOMIC DNA]</scope>
    <source>
        <strain evidence="4">KCTC 42182</strain>
    </source>
</reference>
<comment type="caution">
    <text evidence="3">The sequence shown here is derived from an EMBL/GenBank/DDBJ whole genome shotgun (WGS) entry which is preliminary data.</text>
</comment>
<proteinExistence type="predicted"/>
<keyword evidence="4" id="KW-1185">Reference proteome</keyword>
<evidence type="ECO:0000259" key="2">
    <source>
        <dbReference type="Pfam" id="PF02608"/>
    </source>
</evidence>
<dbReference type="InterPro" id="IPR003760">
    <property type="entry name" value="PnrA-like"/>
</dbReference>
<dbReference type="InterPro" id="IPR052910">
    <property type="entry name" value="ABC-Purine-Binding"/>
</dbReference>